<accession>A0ABM6S0B3</accession>
<dbReference type="RefSeq" id="WP_084970452.1">
    <property type="nucleotide sequence ID" value="NZ_CP026378.1"/>
</dbReference>
<dbReference type="GeneID" id="84631132"/>
<feature type="chain" id="PRO_5046923279" evidence="1">
    <location>
        <begin position="21"/>
        <end position="454"/>
    </location>
</feature>
<reference evidence="2 3" key="1">
    <citation type="submission" date="2018-01" db="EMBL/GenBank/DDBJ databases">
        <title>Complete and assembled Genome of Pantoea calida DSM22759T.</title>
        <authorList>
            <person name="Stevens M.J.A."/>
            <person name="Zurfluh K."/>
            <person name="Stephan R."/>
        </authorList>
    </citation>
    <scope>NUCLEOTIDE SEQUENCE [LARGE SCALE GENOMIC DNA]</scope>
    <source>
        <strain evidence="2 3">DSM 22759</strain>
    </source>
</reference>
<evidence type="ECO:0000313" key="3">
    <source>
        <dbReference type="Proteomes" id="UP000237673"/>
    </source>
</evidence>
<feature type="signal peptide" evidence="1">
    <location>
        <begin position="1"/>
        <end position="20"/>
    </location>
</feature>
<organism evidence="2 3">
    <name type="scientific">Mixta calida</name>
    <dbReference type="NCBI Taxonomy" id="665913"/>
    <lineage>
        <taxon>Bacteria</taxon>
        <taxon>Pseudomonadati</taxon>
        <taxon>Pseudomonadota</taxon>
        <taxon>Gammaproteobacteria</taxon>
        <taxon>Enterobacterales</taxon>
        <taxon>Erwiniaceae</taxon>
        <taxon>Mixta</taxon>
    </lineage>
</organism>
<sequence length="454" mass="52074">MLRSALPVLSAVLFPAMLMADCLPADMVLFSQLAYMNRTPTLWQIAGNSPYRTDNLYNDFGIKYAGQCALIENELDVNFSVYGLTYYPYRHVEKFEQDDNRLRGIINQLSFSYRVAKALRVEAGKLKNPVGLFYLKSPAVLLNNYYAGFKATRIYDPLMKQIYPETSWAIKLASDSTDYSWSLTAVPKLTHIDKRYEASSNWSVTERANASERYLFSYTDYRLAAHTPAVNLAIGETKSIAVSDSFHYTPQWVFNAEFAWHGKEQWRHFNVDNAESVQNYRFPTSLYRLAEKNGLELALGGQYTTDHFSVLGLEYYYQSEGYSSSEWRKQRKFIDFLNKTTPYVTLNQAFDSYKYLMAAEINNIANKGSLQGKHYINGYASFMMADSSTLQPYVVLNLQDQSAMWGVNYNRPLAQSDGKMEFYSGIYHAQGSKYSEFGLFGKTVGVYSGMKYYF</sequence>
<keyword evidence="3" id="KW-1185">Reference proteome</keyword>
<dbReference type="Proteomes" id="UP000237673">
    <property type="component" value="Chromosome"/>
</dbReference>
<evidence type="ECO:0000313" key="2">
    <source>
        <dbReference type="EMBL" id="AUY24855.1"/>
    </source>
</evidence>
<evidence type="ECO:0000256" key="1">
    <source>
        <dbReference type="SAM" id="SignalP"/>
    </source>
</evidence>
<protein>
    <submittedName>
        <fullName evidence="2">Uncharacterized protein</fullName>
    </submittedName>
</protein>
<proteinExistence type="predicted"/>
<dbReference type="EMBL" id="CP026378">
    <property type="protein sequence ID" value="AUY24855.1"/>
    <property type="molecule type" value="Genomic_DNA"/>
</dbReference>
<gene>
    <name evidence="2" type="ORF">C2E16_08000</name>
</gene>
<keyword evidence="1" id="KW-0732">Signal</keyword>
<name>A0ABM6S0B3_9GAMM</name>